<evidence type="ECO:0000313" key="3">
    <source>
        <dbReference type="EMBL" id="TXG00364.1"/>
    </source>
</evidence>
<dbReference type="EMBL" id="VPFD01000007">
    <property type="protein sequence ID" value="TXG00364.1"/>
    <property type="molecule type" value="Genomic_DNA"/>
</dbReference>
<dbReference type="InterPro" id="IPR052563">
    <property type="entry name" value="FliK"/>
</dbReference>
<feature type="compositionally biased region" description="Low complexity" evidence="1">
    <location>
        <begin position="1"/>
        <end position="13"/>
    </location>
</feature>
<sequence length="440" mass="44457">MTTQTTNLLFQTTGANAAAPRNPSQDRLADSARNNGAGAFGATLSRELAARQQAPQPQAPTPAAQQSRPAAQQQSKPNAADKPANREPVREQARAGARPASHEGDAKTAKTASAEGKEESGAAEGAAEAAEAAAAATTPVTDMLAFMASLTRPAAADAAAVPTDAAAADAGDQQLKALASALENMTGAATAAGDDAAAGAGAAAVTDELGKGVTLATGVQRAPVDPNAPQAQAGALPEGQQDAAQFQTQLRDSQQQLATSVEEAPAPLAQLQAQAAKMADAVGNPAAVPGDRIPARVGSQAWDNQVSQRIVYMVGKEQAATLTLNPPDLGPVQIVLNVSNDQATVAFSAEQLEVRQALENALPRLREMMSESGIALNNATVDAGARQQQDEQRRTPGGAGGNGNLAGAGTGDEGEAALNEVAPRTRTVGLGERGMVDLFA</sequence>
<feature type="region of interest" description="Disordered" evidence="1">
    <location>
        <begin position="220"/>
        <end position="240"/>
    </location>
</feature>
<dbReference type="AlphaFoldDB" id="A0A5C7G4A5"/>
<dbReference type="PANTHER" id="PTHR37533:SF2">
    <property type="entry name" value="FLAGELLAR HOOK-LENGTH CONTROL PROTEIN"/>
    <property type="match status" value="1"/>
</dbReference>
<feature type="domain" description="Flagellar hook-length control protein-like C-terminal" evidence="2">
    <location>
        <begin position="315"/>
        <end position="389"/>
    </location>
</feature>
<protein>
    <recommendedName>
        <fullName evidence="2">Flagellar hook-length control protein-like C-terminal domain-containing protein</fullName>
    </recommendedName>
</protein>
<feature type="compositionally biased region" description="Gly residues" evidence="1">
    <location>
        <begin position="397"/>
        <end position="411"/>
    </location>
</feature>
<name>A0A5C7G4A5_9BURK</name>
<feature type="region of interest" description="Disordered" evidence="1">
    <location>
        <begin position="1"/>
        <end position="130"/>
    </location>
</feature>
<feature type="compositionally biased region" description="Basic and acidic residues" evidence="1">
    <location>
        <begin position="83"/>
        <end position="93"/>
    </location>
</feature>
<dbReference type="PANTHER" id="PTHR37533">
    <property type="entry name" value="FLAGELLAR HOOK-LENGTH CONTROL PROTEIN"/>
    <property type="match status" value="1"/>
</dbReference>
<feature type="compositionally biased region" description="Low complexity" evidence="1">
    <location>
        <begin position="50"/>
        <end position="75"/>
    </location>
</feature>
<dbReference type="Pfam" id="PF02120">
    <property type="entry name" value="Flg_hook"/>
    <property type="match status" value="1"/>
</dbReference>
<evidence type="ECO:0000259" key="2">
    <source>
        <dbReference type="Pfam" id="PF02120"/>
    </source>
</evidence>
<accession>A0A5C7G4A5</accession>
<dbReference type="InterPro" id="IPR038610">
    <property type="entry name" value="FliK-like_C_sf"/>
</dbReference>
<feature type="region of interest" description="Disordered" evidence="1">
    <location>
        <begin position="382"/>
        <end position="413"/>
    </location>
</feature>
<evidence type="ECO:0000313" key="4">
    <source>
        <dbReference type="Proteomes" id="UP000321413"/>
    </source>
</evidence>
<keyword evidence="4" id="KW-1185">Reference proteome</keyword>
<dbReference type="CDD" id="cd17470">
    <property type="entry name" value="T3SS_Flik_C"/>
    <property type="match status" value="1"/>
</dbReference>
<gene>
    <name evidence="3" type="ORF">FVD38_08325</name>
</gene>
<comment type="caution">
    <text evidence="3">The sequence shown here is derived from an EMBL/GenBank/DDBJ whole genome shotgun (WGS) entry which is preliminary data.</text>
</comment>
<dbReference type="InterPro" id="IPR021136">
    <property type="entry name" value="Flagellar_hook_control-like_C"/>
</dbReference>
<proteinExistence type="predicted"/>
<dbReference type="Gene3D" id="3.30.750.140">
    <property type="match status" value="1"/>
</dbReference>
<evidence type="ECO:0000256" key="1">
    <source>
        <dbReference type="SAM" id="MobiDB-lite"/>
    </source>
</evidence>
<dbReference type="Proteomes" id="UP000321413">
    <property type="component" value="Unassembled WGS sequence"/>
</dbReference>
<organism evidence="3 4">
    <name type="scientific">Massilia arenae</name>
    <dbReference type="NCBI Taxonomy" id="2603288"/>
    <lineage>
        <taxon>Bacteria</taxon>
        <taxon>Pseudomonadati</taxon>
        <taxon>Pseudomonadota</taxon>
        <taxon>Betaproteobacteria</taxon>
        <taxon>Burkholderiales</taxon>
        <taxon>Oxalobacteraceae</taxon>
        <taxon>Telluria group</taxon>
        <taxon>Massilia</taxon>
    </lineage>
</organism>
<dbReference type="RefSeq" id="WP_147934386.1">
    <property type="nucleotide sequence ID" value="NZ_VPFD01000007.1"/>
</dbReference>
<reference evidence="3 4" key="1">
    <citation type="submission" date="2019-08" db="EMBL/GenBank/DDBJ databases">
        <title>Massilia golmudensis sp. nov., isolated from sand in the Qinghai-Tibetan Plateau.</title>
        <authorList>
            <person name="Zhang B."/>
        </authorList>
    </citation>
    <scope>NUCLEOTIDE SEQUENCE [LARGE SCALE GENOMIC DNA]</scope>
    <source>
        <strain evidence="3 4">GEM5</strain>
    </source>
</reference>